<dbReference type="GO" id="GO:0004160">
    <property type="term" value="F:dihydroxy-acid dehydratase activity"/>
    <property type="evidence" value="ECO:0007669"/>
    <property type="project" value="UniProtKB-EC"/>
</dbReference>
<gene>
    <name evidence="15 18" type="primary">ilvD</name>
    <name evidence="18" type="ORF">NVV95_17555</name>
</gene>
<comment type="cofactor">
    <cofactor evidence="1 15">
        <name>Mg(2+)</name>
        <dbReference type="ChEBI" id="CHEBI:18420"/>
    </cofactor>
</comment>
<sequence length="564" mass="59219">MPEIDMKPRSRTVTDGIEALTSRGMLRGVGMGDGDWEKPQIGIASSWNEITPCNLSLERLARASKEGVHSGGGYPLQFGTISVSDGISMGHEGMHFSLVSREVIADSVETVMMAERLDGSVLLAGCDKSLPGMLMAAARLDLASVFLYAGSIAPGWVKLSDGTEKDITIIDSFEAVGAVRAGRMSMEDAHRIECAFAPGEGSCGGMYTANTMASAAEAMGMSLPGSASPAAADRRRDYFAHRSGEAVVNMLRLGLTARDIITKKSLENAIAVGMAFGGSTNLVLHLLAIANEAEVELTLADFNKVGDKVPHIGDLKPFGRFVMNDVDRHGGVPAVMKALLDEGLLHGDAMTVTGKTVEENLAEMDIAPLDGEVLRPLSNPIHKSGGLTILQGSMAPEGAVVKSAGFDADVFEGPAKVFERERAAMDALTEGRIEAGDVVVIRYEGPKGGPGMREMLAITAAIKGAGLGKDVLLLTDGRFSGGTTGLCIGHIAPEAVDAGPIAFVRDGDLIRVDIAARSLDLLVEPEELAARRDGWAPLPPRYTRGVLAKYSKLVHSAAEGAITG</sequence>
<feature type="binding site" evidence="15">
    <location>
        <position position="127"/>
    </location>
    <ligand>
        <name>Mg(2+)</name>
        <dbReference type="ChEBI" id="CHEBI:18420"/>
    </ligand>
</feature>
<evidence type="ECO:0000256" key="9">
    <source>
        <dbReference type="ARBA" id="ARBA00023239"/>
    </source>
</evidence>
<dbReference type="PROSITE" id="PS00886">
    <property type="entry name" value="ILVD_EDD_1"/>
    <property type="match status" value="1"/>
</dbReference>
<dbReference type="Pfam" id="PF00920">
    <property type="entry name" value="ILVD_EDD_N"/>
    <property type="match status" value="1"/>
</dbReference>
<feature type="modified residue" description="N6-carboxylysine" evidence="15">
    <location>
        <position position="128"/>
    </location>
</feature>
<comment type="catalytic activity">
    <reaction evidence="11">
        <text>(2R)-2,3-dihydroxy-3-methylbutanoate = 3-methyl-2-oxobutanoate + H2O</text>
        <dbReference type="Rhea" id="RHEA:24809"/>
        <dbReference type="ChEBI" id="CHEBI:11851"/>
        <dbReference type="ChEBI" id="CHEBI:15377"/>
        <dbReference type="ChEBI" id="CHEBI:49072"/>
        <dbReference type="EC" id="4.2.1.9"/>
    </reaction>
    <physiologicalReaction direction="left-to-right" evidence="11">
        <dbReference type="Rhea" id="RHEA:24810"/>
    </physiologicalReaction>
</comment>
<evidence type="ECO:0000313" key="18">
    <source>
        <dbReference type="EMBL" id="MCS5716356.1"/>
    </source>
</evidence>
<dbReference type="Gene3D" id="3.50.30.80">
    <property type="entry name" value="IlvD/EDD C-terminal domain-like"/>
    <property type="match status" value="1"/>
</dbReference>
<evidence type="ECO:0000256" key="11">
    <source>
        <dbReference type="ARBA" id="ARBA00029304"/>
    </source>
</evidence>
<feature type="domain" description="Dihydroxy-acid/6-phosphogluconate dehydratase N-terminal" evidence="16">
    <location>
        <begin position="38"/>
        <end position="360"/>
    </location>
</feature>
<comment type="function">
    <text evidence="15">Functions in the biosynthesis of branched-chain amino acids. Catalyzes the dehydration of (2R,3R)-2,3-dihydroxy-3-methylpentanoate (2,3-dihydroxy-3-methylvalerate) into 2-oxo-3-methylpentanoate (2-oxo-3-methylvalerate) and of (2R)-2,3-dihydroxy-3-methylbutanoate (2,3-dihydroxyisovalerate) into 2-oxo-3-methylbutanoate (2-oxoisovalerate), the penultimate precursor to L-isoleucine and L-valine, respectively.</text>
</comment>
<evidence type="ECO:0000256" key="5">
    <source>
        <dbReference type="ARBA" id="ARBA00022723"/>
    </source>
</evidence>
<dbReference type="EMBL" id="JANTEZ010000011">
    <property type="protein sequence ID" value="MCS5716356.1"/>
    <property type="molecule type" value="Genomic_DNA"/>
</dbReference>
<feature type="binding site" evidence="15">
    <location>
        <position position="85"/>
    </location>
    <ligand>
        <name>Mg(2+)</name>
        <dbReference type="ChEBI" id="CHEBI:18420"/>
    </ligand>
</feature>
<accession>A0ABT2GNP7</accession>
<comment type="cofactor">
    <cofactor evidence="15">
        <name>[2Fe-2S] cluster</name>
        <dbReference type="ChEBI" id="CHEBI:190135"/>
    </cofactor>
    <text evidence="15">Binds 1 [2Fe-2S] cluster per subunit. This cluster acts as a Lewis acid cofactor.</text>
</comment>
<comment type="pathway">
    <text evidence="13 15">Amino-acid biosynthesis; L-isoleucine biosynthesis; L-isoleucine from 2-oxobutanoate: step 3/4.</text>
</comment>
<comment type="catalytic activity">
    <reaction evidence="15">
        <text>(2R,3R)-2,3-dihydroxy-3-methylpentanoate = (S)-3-methyl-2-oxopentanoate + H2O</text>
        <dbReference type="Rhea" id="RHEA:27694"/>
        <dbReference type="ChEBI" id="CHEBI:15377"/>
        <dbReference type="ChEBI" id="CHEBI:35146"/>
        <dbReference type="ChEBI" id="CHEBI:49258"/>
        <dbReference type="EC" id="4.2.1.9"/>
    </reaction>
</comment>
<keyword evidence="10 15" id="KW-0100">Branched-chain amino acid biosynthesis</keyword>
<dbReference type="PANTHER" id="PTHR21000:SF5">
    <property type="entry name" value="DIHYDROXY-ACID DEHYDRATASE, MITOCHONDRIAL"/>
    <property type="match status" value="1"/>
</dbReference>
<keyword evidence="5 15" id="KW-0479">Metal-binding</keyword>
<comment type="subunit">
    <text evidence="15">Homodimer.</text>
</comment>
<evidence type="ECO:0000256" key="4">
    <source>
        <dbReference type="ARBA" id="ARBA00022714"/>
    </source>
</evidence>
<feature type="active site" description="Proton acceptor" evidence="15">
    <location>
        <position position="480"/>
    </location>
</feature>
<comment type="similarity">
    <text evidence="2 15">Belongs to the IlvD/Edd family.</text>
</comment>
<dbReference type="InterPro" id="IPR000581">
    <property type="entry name" value="ILV_EDD_N"/>
</dbReference>
<evidence type="ECO:0000256" key="6">
    <source>
        <dbReference type="ARBA" id="ARBA00022842"/>
    </source>
</evidence>
<evidence type="ECO:0000256" key="12">
    <source>
        <dbReference type="ARBA" id="ARBA00029436"/>
    </source>
</evidence>
<dbReference type="InterPro" id="IPR004404">
    <property type="entry name" value="DihydroxyA_deHydtase"/>
</dbReference>
<dbReference type="InterPro" id="IPR050165">
    <property type="entry name" value="DHAD_IlvD/Edd"/>
</dbReference>
<feature type="domain" description="Dihydroxy-acid/6-phosphogluconate dehydratase C-terminal" evidence="17">
    <location>
        <begin position="372"/>
        <end position="561"/>
    </location>
</feature>
<evidence type="ECO:0000313" key="19">
    <source>
        <dbReference type="Proteomes" id="UP001165580"/>
    </source>
</evidence>
<dbReference type="NCBIfam" id="TIGR00110">
    <property type="entry name" value="ilvD"/>
    <property type="match status" value="1"/>
</dbReference>
<dbReference type="InterPro" id="IPR020558">
    <property type="entry name" value="DiOHA_6PGluconate_deHydtase_CS"/>
</dbReference>
<comment type="caution">
    <text evidence="15">Lacks conserved residue(s) required for the propagation of feature annotation.</text>
</comment>
<keyword evidence="19" id="KW-1185">Reference proteome</keyword>
<evidence type="ECO:0000256" key="10">
    <source>
        <dbReference type="ARBA" id="ARBA00023304"/>
    </source>
</evidence>
<proteinExistence type="inferred from homology"/>
<evidence type="ECO:0000256" key="7">
    <source>
        <dbReference type="ARBA" id="ARBA00023004"/>
    </source>
</evidence>
<feature type="binding site" evidence="15">
    <location>
        <position position="53"/>
    </location>
    <ligand>
        <name>[2Fe-2S] cluster</name>
        <dbReference type="ChEBI" id="CHEBI:190135"/>
    </ligand>
</feature>
<dbReference type="HAMAP" id="MF_00012">
    <property type="entry name" value="IlvD"/>
    <property type="match status" value="1"/>
</dbReference>
<evidence type="ECO:0000256" key="2">
    <source>
        <dbReference type="ARBA" id="ARBA00006486"/>
    </source>
</evidence>
<keyword evidence="4 15" id="KW-0001">2Fe-2S</keyword>
<evidence type="ECO:0000256" key="3">
    <source>
        <dbReference type="ARBA" id="ARBA00022605"/>
    </source>
</evidence>
<dbReference type="PROSITE" id="PS00887">
    <property type="entry name" value="ILVD_EDD_2"/>
    <property type="match status" value="1"/>
</dbReference>
<comment type="pathway">
    <text evidence="12 15">Amino-acid biosynthesis; L-valine biosynthesis; L-valine from pyruvate: step 3/4.</text>
</comment>
<dbReference type="InterPro" id="IPR042096">
    <property type="entry name" value="Dihydro-acid_dehy_C"/>
</dbReference>
<dbReference type="PANTHER" id="PTHR21000">
    <property type="entry name" value="DIHYDROXY-ACID DEHYDRATASE DAD"/>
    <property type="match status" value="1"/>
</dbReference>
<dbReference type="InterPro" id="IPR037237">
    <property type="entry name" value="IlvD/EDD_N"/>
</dbReference>
<feature type="binding site" evidence="15">
    <location>
        <position position="454"/>
    </location>
    <ligand>
        <name>Mg(2+)</name>
        <dbReference type="ChEBI" id="CHEBI:18420"/>
    </ligand>
</feature>
<evidence type="ECO:0000256" key="15">
    <source>
        <dbReference type="HAMAP-Rule" id="MF_00012"/>
    </source>
</evidence>
<dbReference type="SUPFAM" id="SSF143975">
    <property type="entry name" value="IlvD/EDD N-terminal domain-like"/>
    <property type="match status" value="1"/>
</dbReference>
<reference evidence="18" key="1">
    <citation type="submission" date="2022-08" db="EMBL/GenBank/DDBJ databases">
        <authorList>
            <person name="Deng Y."/>
            <person name="Han X.-F."/>
            <person name="Zhang Y.-Q."/>
        </authorList>
    </citation>
    <scope>NUCLEOTIDE SEQUENCE</scope>
    <source>
        <strain evidence="18">CPCC 205716</strain>
    </source>
</reference>
<keyword evidence="7 15" id="KW-0408">Iron</keyword>
<dbReference type="NCBIfam" id="NF002068">
    <property type="entry name" value="PRK00911.1"/>
    <property type="match status" value="1"/>
</dbReference>
<dbReference type="RefSeq" id="WP_259487863.1">
    <property type="nucleotide sequence ID" value="NZ_JANTEZ010000011.1"/>
</dbReference>
<evidence type="ECO:0000256" key="1">
    <source>
        <dbReference type="ARBA" id="ARBA00001946"/>
    </source>
</evidence>
<evidence type="ECO:0000256" key="13">
    <source>
        <dbReference type="ARBA" id="ARBA00029437"/>
    </source>
</evidence>
<name>A0ABT2GNP7_9MICO</name>
<feature type="binding site" description="via carbamate group" evidence="15">
    <location>
        <position position="128"/>
    </location>
    <ligand>
        <name>Mg(2+)</name>
        <dbReference type="ChEBI" id="CHEBI:18420"/>
    </ligand>
</feature>
<organism evidence="18 19">
    <name type="scientific">Herbiconiux gentiana</name>
    <dbReference type="NCBI Taxonomy" id="2970912"/>
    <lineage>
        <taxon>Bacteria</taxon>
        <taxon>Bacillati</taxon>
        <taxon>Actinomycetota</taxon>
        <taxon>Actinomycetes</taxon>
        <taxon>Micrococcales</taxon>
        <taxon>Microbacteriaceae</taxon>
        <taxon>Herbiconiux</taxon>
    </lineage>
</organism>
<evidence type="ECO:0000259" key="17">
    <source>
        <dbReference type="Pfam" id="PF24877"/>
    </source>
</evidence>
<dbReference type="Pfam" id="PF24877">
    <property type="entry name" value="ILV_EDD_C"/>
    <property type="match status" value="1"/>
</dbReference>
<keyword evidence="8 15" id="KW-0411">Iron-sulfur</keyword>
<evidence type="ECO:0000256" key="14">
    <source>
        <dbReference type="ARBA" id="ARBA00029490"/>
    </source>
</evidence>
<dbReference type="Proteomes" id="UP001165580">
    <property type="component" value="Unassembled WGS sequence"/>
</dbReference>
<protein>
    <recommendedName>
        <fullName evidence="14 15">Dihydroxy-acid dehydratase</fullName>
        <shortName evidence="15">DAD</shortName>
        <ecNumber evidence="14 15">4.2.1.9</ecNumber>
    </recommendedName>
</protein>
<evidence type="ECO:0000259" key="16">
    <source>
        <dbReference type="Pfam" id="PF00920"/>
    </source>
</evidence>
<evidence type="ECO:0000256" key="8">
    <source>
        <dbReference type="ARBA" id="ARBA00023014"/>
    </source>
</evidence>
<keyword evidence="3 15" id="KW-0028">Amino-acid biosynthesis</keyword>
<dbReference type="EC" id="4.2.1.9" evidence="14 15"/>
<comment type="caution">
    <text evidence="18">The sequence shown here is derived from an EMBL/GenBank/DDBJ whole genome shotgun (WGS) entry which is preliminary data.</text>
</comment>
<dbReference type="InterPro" id="IPR056740">
    <property type="entry name" value="ILV_EDD_C"/>
</dbReference>
<dbReference type="SUPFAM" id="SSF52016">
    <property type="entry name" value="LeuD/IlvD-like"/>
    <property type="match status" value="1"/>
</dbReference>
<keyword evidence="9 15" id="KW-0456">Lyase</keyword>
<keyword evidence="6 15" id="KW-0460">Magnesium</keyword>